<protein>
    <submittedName>
        <fullName evidence="2">Uncharacterized protein</fullName>
    </submittedName>
</protein>
<feature type="region of interest" description="Disordered" evidence="1">
    <location>
        <begin position="227"/>
        <end position="279"/>
    </location>
</feature>
<gene>
    <name evidence="2" type="ORF">OSTQU699_LOCUS5289</name>
</gene>
<evidence type="ECO:0000313" key="3">
    <source>
        <dbReference type="Proteomes" id="UP000708148"/>
    </source>
</evidence>
<keyword evidence="3" id="KW-1185">Reference proteome</keyword>
<dbReference type="OrthoDB" id="10567093at2759"/>
<dbReference type="Proteomes" id="UP000708148">
    <property type="component" value="Unassembled WGS sequence"/>
</dbReference>
<sequence>MSQRLQALQVAVEHGRLDLGARDARIEALETAVEEGGQATAVAERARQEAVARCAEQAAALREEVGALAADNDVLRGEVAAHARVKQSTAEKLERVRRKLGLTATESQHFVQELDAAKSQNAELQVFNTQLVSENDLLKQQCNQHSRHCLMLIKENHRMMGHLGRLKGKLQNAKEHSRGLFEVNAHPKVPKKAKVGAARKQQGFNKSCPGDALVQKVLLEAAAFRRRRQQTGGTGPMSTETIGTVITQPIPLTSGTEDGNSSAGSEDSSDTSVASERCS</sequence>
<dbReference type="AlphaFoldDB" id="A0A8S1IXQ6"/>
<comment type="caution">
    <text evidence="2">The sequence shown here is derived from an EMBL/GenBank/DDBJ whole genome shotgun (WGS) entry which is preliminary data.</text>
</comment>
<proteinExistence type="predicted"/>
<dbReference type="EMBL" id="CAJHUC010001136">
    <property type="protein sequence ID" value="CAD7699930.1"/>
    <property type="molecule type" value="Genomic_DNA"/>
</dbReference>
<accession>A0A8S1IXQ6</accession>
<name>A0A8S1IXQ6_9CHLO</name>
<evidence type="ECO:0000313" key="2">
    <source>
        <dbReference type="EMBL" id="CAD7699930.1"/>
    </source>
</evidence>
<feature type="compositionally biased region" description="Low complexity" evidence="1">
    <location>
        <begin position="257"/>
        <end position="272"/>
    </location>
</feature>
<organism evidence="2 3">
    <name type="scientific">Ostreobium quekettii</name>
    <dbReference type="NCBI Taxonomy" id="121088"/>
    <lineage>
        <taxon>Eukaryota</taxon>
        <taxon>Viridiplantae</taxon>
        <taxon>Chlorophyta</taxon>
        <taxon>core chlorophytes</taxon>
        <taxon>Ulvophyceae</taxon>
        <taxon>TCBD clade</taxon>
        <taxon>Bryopsidales</taxon>
        <taxon>Ostreobineae</taxon>
        <taxon>Ostreobiaceae</taxon>
        <taxon>Ostreobium</taxon>
    </lineage>
</organism>
<feature type="compositionally biased region" description="Polar residues" evidence="1">
    <location>
        <begin position="236"/>
        <end position="256"/>
    </location>
</feature>
<reference evidence="2" key="1">
    <citation type="submission" date="2020-12" db="EMBL/GenBank/DDBJ databases">
        <authorList>
            <person name="Iha C."/>
        </authorList>
    </citation>
    <scope>NUCLEOTIDE SEQUENCE</scope>
</reference>
<evidence type="ECO:0000256" key="1">
    <source>
        <dbReference type="SAM" id="MobiDB-lite"/>
    </source>
</evidence>